<dbReference type="Proteomes" id="UP001642360">
    <property type="component" value="Unassembled WGS sequence"/>
</dbReference>
<dbReference type="PANTHER" id="PTHR23354">
    <property type="entry name" value="NUCLEOLAR PROTEIN 7/ESTROGEN RECEPTOR COACTIVATOR-RELATED"/>
    <property type="match status" value="1"/>
</dbReference>
<accession>A0ABC8U0I2</accession>
<organism evidence="7 8">
    <name type="scientific">Ilex paraguariensis</name>
    <name type="common">yerba mate</name>
    <dbReference type="NCBI Taxonomy" id="185542"/>
    <lineage>
        <taxon>Eukaryota</taxon>
        <taxon>Viridiplantae</taxon>
        <taxon>Streptophyta</taxon>
        <taxon>Embryophyta</taxon>
        <taxon>Tracheophyta</taxon>
        <taxon>Spermatophyta</taxon>
        <taxon>Magnoliopsida</taxon>
        <taxon>eudicotyledons</taxon>
        <taxon>Gunneridae</taxon>
        <taxon>Pentapetalae</taxon>
        <taxon>asterids</taxon>
        <taxon>campanulids</taxon>
        <taxon>Aquifoliales</taxon>
        <taxon>Aquifoliaceae</taxon>
        <taxon>Ilex</taxon>
    </lineage>
</organism>
<gene>
    <name evidence="7" type="ORF">ILEXP_LOCUS44742</name>
</gene>
<evidence type="ECO:0000313" key="8">
    <source>
        <dbReference type="Proteomes" id="UP001642360"/>
    </source>
</evidence>
<feature type="compositionally biased region" description="Basic and acidic residues" evidence="5">
    <location>
        <begin position="1"/>
        <end position="11"/>
    </location>
</feature>
<dbReference type="PANTHER" id="PTHR23354:SF62">
    <property type="entry name" value="MUSTARD, ISOFORM V"/>
    <property type="match status" value="1"/>
</dbReference>
<comment type="similarity">
    <text evidence="2">Belongs to the OXR1 family.</text>
</comment>
<comment type="caution">
    <text evidence="7">The sequence shown here is derived from an EMBL/GenBank/DDBJ whole genome shotgun (WGS) entry which is preliminary data.</text>
</comment>
<dbReference type="GO" id="GO:0005739">
    <property type="term" value="C:mitochondrion"/>
    <property type="evidence" value="ECO:0007669"/>
    <property type="project" value="UniProtKB-SubCell"/>
</dbReference>
<dbReference type="EMBL" id="CAUOFW020006502">
    <property type="protein sequence ID" value="CAK9174956.1"/>
    <property type="molecule type" value="Genomic_DNA"/>
</dbReference>
<proteinExistence type="inferred from homology"/>
<evidence type="ECO:0000256" key="5">
    <source>
        <dbReference type="SAM" id="MobiDB-lite"/>
    </source>
</evidence>
<dbReference type="InterPro" id="IPR006571">
    <property type="entry name" value="TLDc_dom"/>
</dbReference>
<evidence type="ECO:0000313" key="7">
    <source>
        <dbReference type="EMBL" id="CAK9174956.1"/>
    </source>
</evidence>
<evidence type="ECO:0000259" key="6">
    <source>
        <dbReference type="Pfam" id="PF07534"/>
    </source>
</evidence>
<feature type="region of interest" description="Disordered" evidence="5">
    <location>
        <begin position="1"/>
        <end position="32"/>
    </location>
</feature>
<comment type="subcellular location">
    <subcellularLocation>
        <location evidence="1">Mitochondrion</location>
    </subcellularLocation>
</comment>
<evidence type="ECO:0000256" key="4">
    <source>
        <dbReference type="ARBA" id="ARBA00040604"/>
    </source>
</evidence>
<name>A0ABC8U0I2_9AQUA</name>
<dbReference type="Pfam" id="PF07534">
    <property type="entry name" value="TLD"/>
    <property type="match status" value="1"/>
</dbReference>
<feature type="compositionally biased region" description="Low complexity" evidence="5">
    <location>
        <begin position="19"/>
        <end position="32"/>
    </location>
</feature>
<feature type="domain" description="TLDc" evidence="6">
    <location>
        <begin position="30"/>
        <end position="89"/>
    </location>
</feature>
<keyword evidence="8" id="KW-1185">Reference proteome</keyword>
<evidence type="ECO:0000256" key="3">
    <source>
        <dbReference type="ARBA" id="ARBA00023128"/>
    </source>
</evidence>
<reference evidence="7 8" key="1">
    <citation type="submission" date="2024-02" db="EMBL/GenBank/DDBJ databases">
        <authorList>
            <person name="Vignale AGUSTIN F."/>
            <person name="Sosa J E."/>
            <person name="Modenutti C."/>
        </authorList>
    </citation>
    <scope>NUCLEOTIDE SEQUENCE [LARGE SCALE GENOMIC DNA]</scope>
</reference>
<keyword evidence="3" id="KW-0496">Mitochondrion</keyword>
<evidence type="ECO:0000256" key="2">
    <source>
        <dbReference type="ARBA" id="ARBA00009540"/>
    </source>
</evidence>
<sequence length="116" mass="12878">MGDISNSKDGEISMQTLNEPAPSETLPETSEPSLLLSEKTRGALYVALPALAQGKKWVLLYSTWRHGISLSTLYRRSMLCPGLTLLLSEDFTLCLMFESDLKLQDPSVTDGSMFKY</sequence>
<evidence type="ECO:0000256" key="1">
    <source>
        <dbReference type="ARBA" id="ARBA00004173"/>
    </source>
</evidence>
<protein>
    <recommendedName>
        <fullName evidence="4">Oxidation resistance protein 1</fullName>
    </recommendedName>
</protein>
<dbReference type="AlphaFoldDB" id="A0ABC8U0I2"/>